<evidence type="ECO:0000313" key="7">
    <source>
        <dbReference type="EMBL" id="CAG9327636.1"/>
    </source>
</evidence>
<dbReference type="PROSITE" id="PS00028">
    <property type="entry name" value="ZINC_FINGER_C2H2_1"/>
    <property type="match status" value="3"/>
</dbReference>
<protein>
    <recommendedName>
        <fullName evidence="6">C2H2-type domain-containing protein</fullName>
    </recommendedName>
</protein>
<keyword evidence="1" id="KW-0479">Metal-binding</keyword>
<dbReference type="Proteomes" id="UP001162131">
    <property type="component" value="Unassembled WGS sequence"/>
</dbReference>
<dbReference type="Pfam" id="PF00096">
    <property type="entry name" value="zf-C2H2"/>
    <property type="match status" value="2"/>
</dbReference>
<dbReference type="PANTHER" id="PTHR19818:SF139">
    <property type="entry name" value="PAIR-RULE PROTEIN ODD-PAIRED"/>
    <property type="match status" value="1"/>
</dbReference>
<name>A0AAU9JPZ1_9CILI</name>
<accession>A0AAU9JPZ1</accession>
<feature type="domain" description="C2H2-type" evidence="6">
    <location>
        <begin position="4"/>
        <end position="34"/>
    </location>
</feature>
<comment type="caution">
    <text evidence="7">The sequence shown here is derived from an EMBL/GenBank/DDBJ whole genome shotgun (WGS) entry which is preliminary data.</text>
</comment>
<dbReference type="SMART" id="SM00355">
    <property type="entry name" value="ZnF_C2H2"/>
    <property type="match status" value="3"/>
</dbReference>
<keyword evidence="2" id="KW-0677">Repeat</keyword>
<proteinExistence type="predicted"/>
<dbReference type="PANTHER" id="PTHR19818">
    <property type="entry name" value="ZINC FINGER PROTEIN ZIC AND GLI"/>
    <property type="match status" value="1"/>
</dbReference>
<evidence type="ECO:0000256" key="1">
    <source>
        <dbReference type="ARBA" id="ARBA00022723"/>
    </source>
</evidence>
<dbReference type="AlphaFoldDB" id="A0AAU9JPZ1"/>
<dbReference type="SUPFAM" id="SSF57667">
    <property type="entry name" value="beta-beta-alpha zinc fingers"/>
    <property type="match status" value="2"/>
</dbReference>
<keyword evidence="8" id="KW-1185">Reference proteome</keyword>
<keyword evidence="4" id="KW-0862">Zinc</keyword>
<dbReference type="EMBL" id="CAJZBQ010000044">
    <property type="protein sequence ID" value="CAG9327636.1"/>
    <property type="molecule type" value="Genomic_DNA"/>
</dbReference>
<sequence>MKAYRCSYEGCNQTYSNKYNLRRHVSINHYKVRFTCQICDRKLSSAQGLRDHVYCHTGEKPYACKFPGCTKKYRQGSQLSVHKRKHAKQLGLKDSDFAELKLTWLIKDEIPKIYQVPTSPFAISNVILPPLRAFFDIKV</sequence>
<dbReference type="PROSITE" id="PS50157">
    <property type="entry name" value="ZINC_FINGER_C2H2_2"/>
    <property type="match status" value="3"/>
</dbReference>
<gene>
    <name evidence="7" type="ORF">BSTOLATCC_MIC44266</name>
</gene>
<evidence type="ECO:0000313" key="8">
    <source>
        <dbReference type="Proteomes" id="UP001162131"/>
    </source>
</evidence>
<evidence type="ECO:0000256" key="5">
    <source>
        <dbReference type="PROSITE-ProRule" id="PRU00042"/>
    </source>
</evidence>
<evidence type="ECO:0000256" key="3">
    <source>
        <dbReference type="ARBA" id="ARBA00022771"/>
    </source>
</evidence>
<organism evidence="7 8">
    <name type="scientific">Blepharisma stoltei</name>
    <dbReference type="NCBI Taxonomy" id="1481888"/>
    <lineage>
        <taxon>Eukaryota</taxon>
        <taxon>Sar</taxon>
        <taxon>Alveolata</taxon>
        <taxon>Ciliophora</taxon>
        <taxon>Postciliodesmatophora</taxon>
        <taxon>Heterotrichea</taxon>
        <taxon>Heterotrichida</taxon>
        <taxon>Blepharismidae</taxon>
        <taxon>Blepharisma</taxon>
    </lineage>
</organism>
<dbReference type="GO" id="GO:0000978">
    <property type="term" value="F:RNA polymerase II cis-regulatory region sequence-specific DNA binding"/>
    <property type="evidence" value="ECO:0007669"/>
    <property type="project" value="TreeGrafter"/>
</dbReference>
<dbReference type="GO" id="GO:0000981">
    <property type="term" value="F:DNA-binding transcription factor activity, RNA polymerase II-specific"/>
    <property type="evidence" value="ECO:0007669"/>
    <property type="project" value="TreeGrafter"/>
</dbReference>
<dbReference type="Gene3D" id="3.30.160.60">
    <property type="entry name" value="Classic Zinc Finger"/>
    <property type="match status" value="3"/>
</dbReference>
<evidence type="ECO:0000256" key="2">
    <source>
        <dbReference type="ARBA" id="ARBA00022737"/>
    </source>
</evidence>
<dbReference type="GO" id="GO:0008270">
    <property type="term" value="F:zinc ion binding"/>
    <property type="evidence" value="ECO:0007669"/>
    <property type="project" value="UniProtKB-KW"/>
</dbReference>
<feature type="domain" description="C2H2-type" evidence="6">
    <location>
        <begin position="62"/>
        <end position="91"/>
    </location>
</feature>
<dbReference type="InterPro" id="IPR050329">
    <property type="entry name" value="GLI_C2H2-zinc-finger"/>
</dbReference>
<reference evidence="7" key="1">
    <citation type="submission" date="2021-09" db="EMBL/GenBank/DDBJ databases">
        <authorList>
            <consortium name="AG Swart"/>
            <person name="Singh M."/>
            <person name="Singh A."/>
            <person name="Seah K."/>
            <person name="Emmerich C."/>
        </authorList>
    </citation>
    <scope>NUCLEOTIDE SEQUENCE</scope>
    <source>
        <strain evidence="7">ATCC30299</strain>
    </source>
</reference>
<dbReference type="InterPro" id="IPR013087">
    <property type="entry name" value="Znf_C2H2_type"/>
</dbReference>
<dbReference type="InterPro" id="IPR036236">
    <property type="entry name" value="Znf_C2H2_sf"/>
</dbReference>
<feature type="domain" description="C2H2-type" evidence="6">
    <location>
        <begin position="34"/>
        <end position="61"/>
    </location>
</feature>
<dbReference type="GO" id="GO:0005634">
    <property type="term" value="C:nucleus"/>
    <property type="evidence" value="ECO:0007669"/>
    <property type="project" value="UniProtKB-ARBA"/>
</dbReference>
<keyword evidence="3 5" id="KW-0863">Zinc-finger</keyword>
<dbReference type="GO" id="GO:0045944">
    <property type="term" value="P:positive regulation of transcription by RNA polymerase II"/>
    <property type="evidence" value="ECO:0007669"/>
    <property type="project" value="UniProtKB-ARBA"/>
</dbReference>
<evidence type="ECO:0000259" key="6">
    <source>
        <dbReference type="PROSITE" id="PS50157"/>
    </source>
</evidence>
<evidence type="ECO:0000256" key="4">
    <source>
        <dbReference type="ARBA" id="ARBA00022833"/>
    </source>
</evidence>